<dbReference type="PROSITE" id="PS51319">
    <property type="entry name" value="TFIIS_N"/>
    <property type="match status" value="1"/>
</dbReference>
<dbReference type="EMBL" id="JANBQF010000018">
    <property type="protein sequence ID" value="KAJ2007794.1"/>
    <property type="molecule type" value="Genomic_DNA"/>
</dbReference>
<feature type="compositionally biased region" description="Low complexity" evidence="2">
    <location>
        <begin position="124"/>
        <end position="133"/>
    </location>
</feature>
<feature type="compositionally biased region" description="Basic and acidic residues" evidence="2">
    <location>
        <begin position="341"/>
        <end position="362"/>
    </location>
</feature>
<sequence length="412" mass="44817">MVLNSYESGTLCWAKLKGYPCAWITPENLEPYEENLAKYGSKAKNRKDPSFSDALKQAQAPSIAEALIKRRAGDALASADNSNTGEDEDDSDKAASDSDGESDVEMRAAESDSRKSAKPKPASRRSANGSGRARQPRTSNKRASLSAASSDDDDDDAAVAATPKRSRTAAAREGREQNTASPSASTRRDSDDSRSMTKDSPRSVTPENKWSSGAGRDEAKSERSVSRVHQHNKSGSKAYQSLMQLRHRLQKTVIKGPLPIDLVPVHEVFRKLEDFDMTLELIQETKIGKVMRIIASSDRLGDAPEESFDIKGRAIRLADKWRTLIVKRRDGSAEPAAPEEPLSRKSPEPELELKGEERRLANDTESATGEPRDQPDSSLKEASLLTHNGTTAPAAALSEHQQPRAATGIPSS</sequence>
<dbReference type="AlphaFoldDB" id="A0A9W8BGJ2"/>
<feature type="compositionally biased region" description="Polar residues" evidence="2">
    <location>
        <begin position="202"/>
        <end position="211"/>
    </location>
</feature>
<gene>
    <name evidence="4" type="ORF">H4R26_000592</name>
</gene>
<dbReference type="OrthoDB" id="62853at2759"/>
<keyword evidence="1" id="KW-0539">Nucleus</keyword>
<feature type="region of interest" description="Disordered" evidence="2">
    <location>
        <begin position="329"/>
        <end position="412"/>
    </location>
</feature>
<name>A0A9W8BGJ2_9FUNG</name>
<dbReference type="Proteomes" id="UP001150907">
    <property type="component" value="Unassembled WGS sequence"/>
</dbReference>
<feature type="compositionally biased region" description="Basic and acidic residues" evidence="2">
    <location>
        <begin position="370"/>
        <end position="379"/>
    </location>
</feature>
<dbReference type="InterPro" id="IPR035441">
    <property type="entry name" value="TFIIS/LEDGF_dom_sf"/>
</dbReference>
<evidence type="ECO:0000256" key="1">
    <source>
        <dbReference type="PROSITE-ProRule" id="PRU00649"/>
    </source>
</evidence>
<evidence type="ECO:0000313" key="5">
    <source>
        <dbReference type="Proteomes" id="UP001150907"/>
    </source>
</evidence>
<feature type="region of interest" description="Disordered" evidence="2">
    <location>
        <begin position="40"/>
        <end position="59"/>
    </location>
</feature>
<reference evidence="4" key="1">
    <citation type="submission" date="2022-07" db="EMBL/GenBank/DDBJ databases">
        <title>Phylogenomic reconstructions and comparative analyses of Kickxellomycotina fungi.</title>
        <authorList>
            <person name="Reynolds N.K."/>
            <person name="Stajich J.E."/>
            <person name="Barry K."/>
            <person name="Grigoriev I.V."/>
            <person name="Crous P."/>
            <person name="Smith M.E."/>
        </authorList>
    </citation>
    <scope>NUCLEOTIDE SEQUENCE</scope>
    <source>
        <strain evidence="4">IMI 214461</strain>
    </source>
</reference>
<feature type="compositionally biased region" description="Basic and acidic residues" evidence="2">
    <location>
        <begin position="186"/>
        <end position="201"/>
    </location>
</feature>
<keyword evidence="5" id="KW-1185">Reference proteome</keyword>
<comment type="caution">
    <text evidence="4">The sequence shown here is derived from an EMBL/GenBank/DDBJ whole genome shotgun (WGS) entry which is preliminary data.</text>
</comment>
<protein>
    <recommendedName>
        <fullName evidence="3">TFIIS N-terminal domain-containing protein</fullName>
    </recommendedName>
</protein>
<organism evidence="4 5">
    <name type="scientific">Coemansia thaxteri</name>
    <dbReference type="NCBI Taxonomy" id="2663907"/>
    <lineage>
        <taxon>Eukaryota</taxon>
        <taxon>Fungi</taxon>
        <taxon>Fungi incertae sedis</taxon>
        <taxon>Zoopagomycota</taxon>
        <taxon>Kickxellomycotina</taxon>
        <taxon>Kickxellomycetes</taxon>
        <taxon>Kickxellales</taxon>
        <taxon>Kickxellaceae</taxon>
        <taxon>Coemansia</taxon>
    </lineage>
</organism>
<evidence type="ECO:0000313" key="4">
    <source>
        <dbReference type="EMBL" id="KAJ2007794.1"/>
    </source>
</evidence>
<evidence type="ECO:0000259" key="3">
    <source>
        <dbReference type="PROSITE" id="PS51319"/>
    </source>
</evidence>
<dbReference type="SUPFAM" id="SSF47676">
    <property type="entry name" value="Conserved domain common to transcription factors TFIIS, elongin A, CRSP70"/>
    <property type="match status" value="1"/>
</dbReference>
<dbReference type="SUPFAM" id="SSF63748">
    <property type="entry name" value="Tudor/PWWP/MBT"/>
    <property type="match status" value="1"/>
</dbReference>
<feature type="compositionally biased region" description="Basic and acidic residues" evidence="2">
    <location>
        <begin position="104"/>
        <end position="115"/>
    </location>
</feature>
<dbReference type="Gene3D" id="1.20.930.10">
    <property type="entry name" value="Conserved domain common to transcription factors TFIIS, elongin A, CRSP70"/>
    <property type="match status" value="1"/>
</dbReference>
<feature type="domain" description="TFIIS N-terminal" evidence="3">
    <location>
        <begin position="243"/>
        <end position="328"/>
    </location>
</feature>
<proteinExistence type="predicted"/>
<dbReference type="Pfam" id="PF08711">
    <property type="entry name" value="Med26"/>
    <property type="match status" value="1"/>
</dbReference>
<feature type="region of interest" description="Disordered" evidence="2">
    <location>
        <begin position="75"/>
        <end position="237"/>
    </location>
</feature>
<feature type="compositionally biased region" description="Basic and acidic residues" evidence="2">
    <location>
        <begin position="215"/>
        <end position="225"/>
    </location>
</feature>
<dbReference type="GO" id="GO:0005634">
    <property type="term" value="C:nucleus"/>
    <property type="evidence" value="ECO:0007669"/>
    <property type="project" value="UniProtKB-SubCell"/>
</dbReference>
<comment type="subcellular location">
    <subcellularLocation>
        <location evidence="1">Nucleus</location>
    </subcellularLocation>
</comment>
<evidence type="ECO:0000256" key="2">
    <source>
        <dbReference type="SAM" id="MobiDB-lite"/>
    </source>
</evidence>
<accession>A0A9W8BGJ2</accession>
<dbReference type="InterPro" id="IPR017923">
    <property type="entry name" value="TFIIS_N"/>
</dbReference>